<dbReference type="PROSITE" id="PS50294">
    <property type="entry name" value="WD_REPEATS_REGION"/>
    <property type="match status" value="1"/>
</dbReference>
<feature type="repeat" description="WD" evidence="1">
    <location>
        <begin position="663"/>
        <end position="696"/>
    </location>
</feature>
<accession>A0A1H6DZA5</accession>
<evidence type="ECO:0000256" key="2">
    <source>
        <dbReference type="SAM" id="MobiDB-lite"/>
    </source>
</evidence>
<evidence type="ECO:0000256" key="1">
    <source>
        <dbReference type="PROSITE-ProRule" id="PRU00221"/>
    </source>
</evidence>
<organism evidence="3 4">
    <name type="scientific">Thermomonospora echinospora</name>
    <dbReference type="NCBI Taxonomy" id="1992"/>
    <lineage>
        <taxon>Bacteria</taxon>
        <taxon>Bacillati</taxon>
        <taxon>Actinomycetota</taxon>
        <taxon>Actinomycetes</taxon>
        <taxon>Streptosporangiales</taxon>
        <taxon>Thermomonosporaceae</taxon>
        <taxon>Thermomonospora</taxon>
    </lineage>
</organism>
<evidence type="ECO:0000313" key="4">
    <source>
        <dbReference type="Proteomes" id="UP000236723"/>
    </source>
</evidence>
<dbReference type="AlphaFoldDB" id="A0A1H6DZA5"/>
<protein>
    <submittedName>
        <fullName evidence="3">Uncharacterized protein</fullName>
    </submittedName>
</protein>
<gene>
    <name evidence="3" type="ORF">SAMN04489712_12710</name>
</gene>
<dbReference type="SUPFAM" id="SSF50998">
    <property type="entry name" value="Quinoprotein alcohol dehydrogenase-like"/>
    <property type="match status" value="1"/>
</dbReference>
<reference evidence="4" key="1">
    <citation type="submission" date="2016-10" db="EMBL/GenBank/DDBJ databases">
        <authorList>
            <person name="Varghese N."/>
            <person name="Submissions S."/>
        </authorList>
    </citation>
    <scope>NUCLEOTIDE SEQUENCE [LARGE SCALE GENOMIC DNA]</scope>
    <source>
        <strain evidence="4">DSM 43163</strain>
    </source>
</reference>
<dbReference type="Gene3D" id="2.130.10.10">
    <property type="entry name" value="YVTN repeat-like/Quinoprotein amine dehydrogenase"/>
    <property type="match status" value="3"/>
</dbReference>
<dbReference type="PROSITE" id="PS51257">
    <property type="entry name" value="PROKAR_LIPOPROTEIN"/>
    <property type="match status" value="1"/>
</dbReference>
<dbReference type="EMBL" id="FNVO01000027">
    <property type="protein sequence ID" value="SEG90690.1"/>
    <property type="molecule type" value="Genomic_DNA"/>
</dbReference>
<feature type="compositionally biased region" description="Basic and acidic residues" evidence="2">
    <location>
        <begin position="39"/>
        <end position="48"/>
    </location>
</feature>
<keyword evidence="4" id="KW-1185">Reference proteome</keyword>
<name>A0A1H6DZA5_9ACTN</name>
<dbReference type="Proteomes" id="UP000236723">
    <property type="component" value="Unassembled WGS sequence"/>
</dbReference>
<dbReference type="PROSITE" id="PS50082">
    <property type="entry name" value="WD_REPEATS_2"/>
    <property type="match status" value="1"/>
</dbReference>
<feature type="region of interest" description="Disordered" evidence="2">
    <location>
        <begin position="39"/>
        <end position="63"/>
    </location>
</feature>
<dbReference type="InterPro" id="IPR015943">
    <property type="entry name" value="WD40/YVTN_repeat-like_dom_sf"/>
</dbReference>
<dbReference type="SMART" id="SM00320">
    <property type="entry name" value="WD40"/>
    <property type="match status" value="3"/>
</dbReference>
<proteinExistence type="predicted"/>
<evidence type="ECO:0000313" key="3">
    <source>
        <dbReference type="EMBL" id="SEG90690.1"/>
    </source>
</evidence>
<sequence length="696" mass="76634">MTRPGPYPERRDTGPVVVGNLGGGGCVTVSGPMRLGEYARMDEPRRAQADVNPPEDTPSRPDPGVTAMTFTAAADLLVVARANGRVESWRIGAPSTPQVVRAESDDPVLDLVTDGPRILGVSARHLLVWNAAMEPQAEYALEHPAYFVTVTPRGVWLAGDSHVARLDRDLGEARWTPISEGRTTDFDVHPSEKRFVVVKDRVAVRVHDAGGAELHAWDRKARRNVRRVSVRFADRPEHLWEAANRDWMLGRVSAKSGRQVGRNNPRRKFASAWAGPLALCPDRRFLAVLQTGRDVQVWDLDLDGPVFYAEPVIDRSQEKLMASLSRVPAFAPAGPGEIKVVARHRQPDRDAPVTALAISAGGTMVALGDRAGTVHRCEVRTGAIERLGASGWQAAPHGLQMTRWARGVAHGVRDGERWIVHQGRLARLDFAHPDHIEGVVLDGFPAGAGSGGGQPSIFFRDDLVWHADRGGLRAWEIATGRLVWHLETPGVPEIAGDAAYLIEGDFHYSRDRFPLVKVDLATRAMGEPGDFEIDRSTIDLSTAPVNWPQLHTIGPHVVLELYSRPERAFLIDPERRVLKRELPEGVGLEPHDGRRVLHQVPDGYAVIDLADPDAEPRVHKFGDPIRNVRWHLELGDDRVVGWDRAAQRIVVASRTTGELLGHFAGHGAQVFTLFASPDERTLLSVDAAGFVRTWRL</sequence>
<dbReference type="InterPro" id="IPR011047">
    <property type="entry name" value="Quinoprotein_ADH-like_sf"/>
</dbReference>
<dbReference type="InterPro" id="IPR001680">
    <property type="entry name" value="WD40_rpt"/>
</dbReference>
<keyword evidence="1" id="KW-0853">WD repeat</keyword>